<feature type="compositionally biased region" description="Low complexity" evidence="1">
    <location>
        <begin position="35"/>
        <end position="50"/>
    </location>
</feature>
<dbReference type="AlphaFoldDB" id="A0A1H1JZQ4"/>
<dbReference type="EMBL" id="FNKX01000002">
    <property type="protein sequence ID" value="SDR55444.1"/>
    <property type="molecule type" value="Genomic_DNA"/>
</dbReference>
<feature type="region of interest" description="Disordered" evidence="1">
    <location>
        <begin position="29"/>
        <end position="50"/>
    </location>
</feature>
<evidence type="ECO:0000256" key="2">
    <source>
        <dbReference type="SAM" id="SignalP"/>
    </source>
</evidence>
<keyword evidence="2" id="KW-0732">Signal</keyword>
<feature type="signal peptide" evidence="2">
    <location>
        <begin position="1"/>
        <end position="19"/>
    </location>
</feature>
<protein>
    <submittedName>
        <fullName evidence="3">Uncharacterized protein</fullName>
    </submittedName>
</protein>
<evidence type="ECO:0000256" key="1">
    <source>
        <dbReference type="SAM" id="MobiDB-lite"/>
    </source>
</evidence>
<dbReference type="Proteomes" id="UP000199365">
    <property type="component" value="Unassembled WGS sequence"/>
</dbReference>
<feature type="chain" id="PRO_5011575545" evidence="2">
    <location>
        <begin position="20"/>
        <end position="50"/>
    </location>
</feature>
<name>A0A1H1JZQ4_9BURK</name>
<evidence type="ECO:0000313" key="3">
    <source>
        <dbReference type="EMBL" id="SDR55444.1"/>
    </source>
</evidence>
<accession>A0A1H1JZQ4</accession>
<sequence>MKPILYRRLLASAITIAIAAICASCKPADKAGGTANADSAASSSPSAASQ</sequence>
<keyword evidence="4" id="KW-1185">Reference proteome</keyword>
<dbReference type="RefSeq" id="WP_167368756.1">
    <property type="nucleotide sequence ID" value="NZ_FNKX01000002.1"/>
</dbReference>
<reference evidence="4" key="1">
    <citation type="submission" date="2016-10" db="EMBL/GenBank/DDBJ databases">
        <authorList>
            <person name="Varghese N."/>
            <person name="Submissions S."/>
        </authorList>
    </citation>
    <scope>NUCLEOTIDE SEQUENCE [LARGE SCALE GENOMIC DNA]</scope>
    <source>
        <strain evidence="4">DUS833</strain>
    </source>
</reference>
<evidence type="ECO:0000313" key="4">
    <source>
        <dbReference type="Proteomes" id="UP000199365"/>
    </source>
</evidence>
<gene>
    <name evidence="3" type="ORF">SAMN05445850_6076</name>
</gene>
<organism evidence="3 4">
    <name type="scientific">Paraburkholderia tuberum</name>
    <dbReference type="NCBI Taxonomy" id="157910"/>
    <lineage>
        <taxon>Bacteria</taxon>
        <taxon>Pseudomonadati</taxon>
        <taxon>Pseudomonadota</taxon>
        <taxon>Betaproteobacteria</taxon>
        <taxon>Burkholderiales</taxon>
        <taxon>Burkholderiaceae</taxon>
        <taxon>Paraburkholderia</taxon>
    </lineage>
</organism>
<proteinExistence type="predicted"/>